<feature type="compositionally biased region" description="Low complexity" evidence="3">
    <location>
        <begin position="1062"/>
        <end position="1076"/>
    </location>
</feature>
<evidence type="ECO:0000256" key="2">
    <source>
        <dbReference type="ARBA" id="ARBA00022448"/>
    </source>
</evidence>
<evidence type="ECO:0000259" key="4">
    <source>
        <dbReference type="SMART" id="SM00484"/>
    </source>
</evidence>
<organism evidence="5 6">
    <name type="scientific">Wallemia hederae</name>
    <dbReference type="NCBI Taxonomy" id="1540922"/>
    <lineage>
        <taxon>Eukaryota</taxon>
        <taxon>Fungi</taxon>
        <taxon>Dikarya</taxon>
        <taxon>Basidiomycota</taxon>
        <taxon>Wallemiomycotina</taxon>
        <taxon>Wallemiomycetes</taxon>
        <taxon>Wallemiales</taxon>
        <taxon>Wallemiaceae</taxon>
        <taxon>Wallemia</taxon>
    </lineage>
</organism>
<dbReference type="InterPro" id="IPR016159">
    <property type="entry name" value="Cullin_repeat-like_dom_sf"/>
</dbReference>
<dbReference type="InterPro" id="IPR006086">
    <property type="entry name" value="XPG-I_dom"/>
</dbReference>
<feature type="compositionally biased region" description="Low complexity" evidence="3">
    <location>
        <begin position="1425"/>
        <end position="1436"/>
    </location>
</feature>
<dbReference type="Pfam" id="PF03081">
    <property type="entry name" value="Exo70_C"/>
    <property type="match status" value="1"/>
</dbReference>
<reference evidence="5 6" key="1">
    <citation type="submission" date="2019-03" db="EMBL/GenBank/DDBJ databases">
        <title>Sequencing 23 genomes of Wallemia ichthyophaga.</title>
        <authorList>
            <person name="Gostincar C."/>
        </authorList>
    </citation>
    <scope>NUCLEOTIDE SEQUENCE [LARGE SCALE GENOMIC DNA]</scope>
    <source>
        <strain evidence="5 6">EXF-5753</strain>
    </source>
</reference>
<dbReference type="Proteomes" id="UP000310189">
    <property type="component" value="Unassembled WGS sequence"/>
</dbReference>
<keyword evidence="6" id="KW-1185">Reference proteome</keyword>
<dbReference type="EMBL" id="SPNW01000024">
    <property type="protein sequence ID" value="TIA89793.1"/>
    <property type="molecule type" value="Genomic_DNA"/>
</dbReference>
<dbReference type="GO" id="GO:0000145">
    <property type="term" value="C:exocyst"/>
    <property type="evidence" value="ECO:0007669"/>
    <property type="project" value="InterPro"/>
</dbReference>
<name>A0A4V4LTC2_9BASI</name>
<comment type="similarity">
    <text evidence="1">Belongs to the EXO70 family.</text>
</comment>
<feature type="compositionally biased region" description="Low complexity" evidence="3">
    <location>
        <begin position="1302"/>
        <end position="1338"/>
    </location>
</feature>
<dbReference type="SUPFAM" id="SSF47807">
    <property type="entry name" value="5' to 3' exonuclease, C-terminal subdomain"/>
    <property type="match status" value="1"/>
</dbReference>
<dbReference type="InterPro" id="IPR029060">
    <property type="entry name" value="PIN-like_dom_sf"/>
</dbReference>
<dbReference type="SUPFAM" id="SSF88723">
    <property type="entry name" value="PIN domain-like"/>
    <property type="match status" value="1"/>
</dbReference>
<dbReference type="Pfam" id="PF18380">
    <property type="entry name" value="GEN1_C"/>
    <property type="match status" value="1"/>
</dbReference>
<sequence length="1488" mass="162902">MLVHLDTRLGRLDNSVTPLQSSTNGLDVVAKNIQAALLLVDKDQRHSTISNDDEAFINNGADPHDIRPYLKTVSSLSSQLEYLNRSQWSSSKDAIREITGIVEKGVRSLLRVFEGWVRDVSKPVDAEKCLSKGFADFPDIPHHAMTRLTAFIEAIAPIIKPLPPPSYTSPSIIYASERARYFNISLQPFYKQAEASLSSYAKSGPLGASIYAKGSQRVSALINGAIALADVEWQCAAALFANNDPHTPFSTAVAPAATLLQSATSHVFSLARSNPLRHIFAVFDLLDAVTPFAERWEKSITERCTKAARNEVTALVENCRSIALRSFPDVIKYVRSHSGDEKHSTSVSQATNDSVTYLKEIPIYGDTVERMLKRLGDGGWNMSSKNMRHHSSESETLMEKYLRDVLFNLIASLSKPKPSAYSSIYTLNNLSFLRRDLIEACEPVSLDPSKTDSPSNRDIGDLLGEPAEDELNAAFRAARITYLDTVWKPALVALTSDQLSTTSQGPHVPAALGGSAEKKQLIKDKFSRFNDAFAALEKLHIKHTVGKRDAALQNRLNKEAKAMLLPPYATLWGKNQSGDFAKTPSKYMRITPDQLEARIDKLLSVDAFIANHRGHRGLRVGVDASIWLIHSQTAPGGLNPALRTLFFKLSKLMSLPILPLFVFDGPKRPNMKRGKHVRGAQPRGLKDFIKLINAFGFEYHTAPGEAEAELAHLSKIGIIDVILSDDVDSLLFGGVKILRNWSATLSGNSSSNSKSHADVGTQGDDALAADDNRIETYTLADVGSNASTTVSADGLILVALLAGGDYHPAGVQNCGIKNAFGLARAGFGDKLIQGVRNTPEASLSVFLDEWREEMKQELAHNTAGYLSSKRPAVAASITSQFPDMEVLHRYTDPLTTASQDCEDKYKDGLNDIHFSKEPNIAELARFCEEYFEWGEKSRIIAKFRNSIWDGVYSRALRAAARCIDQGDRGEYNAEVQGQFVKIHQTRNKSKVDKYMEYRLSINPAPYVDVVDEALTGDMKALREARGRNDPALRDLRNALPDEEAAEDSGAGVGAASTADLTQSQSLAQAPSSSQPAHARKSKSVDQHSALRVWIPSQILKAALRDETDAFDQGLTRRDTGTTRVPAMAPSRKPQPIPREDTIADDITSSLPNTPNTPTSRRTKTMDSLNTRGGHGRGRGRGRGAGRGAAASQGAGTGLTRNATMEDFVDFTDTNNPIILPSPPKLKKGQRQRREPKQKAGTTDTGPTARKTSGSKRNVDNRSTDDLGNRNTEPSKRVGEVGAGDREDGVGEAVQPLPAVPHSPQSPSSPAPLAQSATTPTLTTPKRYSLSSPLEASLSPPSPSELFNLAALIQKRRDSHSARKKELEEKRERDKERCESTEKEKEKESEQQLSECTPAQHTPLKSTRKNEPIAIEDSPVNHMRLSHVSHSPISISSDDNTTPQPKKRTSLSPTTKRRRNKSKMLTGVFSATKPALSQSQKKNDVIDLT</sequence>
<dbReference type="GO" id="GO:0006281">
    <property type="term" value="P:DNA repair"/>
    <property type="evidence" value="ECO:0007669"/>
    <property type="project" value="UniProtKB-ARBA"/>
</dbReference>
<dbReference type="PANTHER" id="PTHR11081">
    <property type="entry name" value="FLAP ENDONUCLEASE FAMILY MEMBER"/>
    <property type="match status" value="1"/>
</dbReference>
<feature type="compositionally biased region" description="Polar residues" evidence="3">
    <location>
        <begin position="1239"/>
        <end position="1255"/>
    </location>
</feature>
<dbReference type="SMART" id="SM00484">
    <property type="entry name" value="XPGI"/>
    <property type="match status" value="1"/>
</dbReference>
<feature type="region of interest" description="Disordered" evidence="3">
    <location>
        <begin position="1110"/>
        <end position="1200"/>
    </location>
</feature>
<accession>A0A4V4LTC2</accession>
<feature type="compositionally biased region" description="Basic and acidic residues" evidence="3">
    <location>
        <begin position="1256"/>
        <end position="1288"/>
    </location>
</feature>
<dbReference type="GO" id="GO:0017108">
    <property type="term" value="F:5'-flap endonuclease activity"/>
    <property type="evidence" value="ECO:0007669"/>
    <property type="project" value="TreeGrafter"/>
</dbReference>
<feature type="compositionally biased region" description="Basic residues" evidence="3">
    <location>
        <begin position="1173"/>
        <end position="1183"/>
    </location>
</feature>
<evidence type="ECO:0000313" key="6">
    <source>
        <dbReference type="Proteomes" id="UP000310189"/>
    </source>
</evidence>
<protein>
    <recommendedName>
        <fullName evidence="4">XPG-I domain-containing protein</fullName>
    </recommendedName>
</protein>
<evidence type="ECO:0000313" key="5">
    <source>
        <dbReference type="EMBL" id="TIA89793.1"/>
    </source>
</evidence>
<dbReference type="Pfam" id="PF00867">
    <property type="entry name" value="XPG_I"/>
    <property type="match status" value="1"/>
</dbReference>
<dbReference type="Gene3D" id="1.20.1280.170">
    <property type="entry name" value="Exocyst complex component Exo70"/>
    <property type="match status" value="1"/>
</dbReference>
<feature type="compositionally biased region" description="Low complexity" evidence="3">
    <location>
        <begin position="1147"/>
        <end position="1159"/>
    </location>
</feature>
<dbReference type="CDD" id="cd09870">
    <property type="entry name" value="PIN_YEN1"/>
    <property type="match status" value="1"/>
</dbReference>
<gene>
    <name evidence="5" type="ORF">E3P99_01923</name>
</gene>
<dbReference type="Gene3D" id="1.10.150.20">
    <property type="entry name" value="5' to 3' exonuclease, C-terminal subdomain"/>
    <property type="match status" value="1"/>
</dbReference>
<dbReference type="GO" id="GO:0008821">
    <property type="term" value="F:crossover junction DNA endonuclease activity"/>
    <property type="evidence" value="ECO:0007669"/>
    <property type="project" value="InterPro"/>
</dbReference>
<dbReference type="OrthoDB" id="2959108at2759"/>
<dbReference type="CDD" id="cd09906">
    <property type="entry name" value="H3TH_YEN1"/>
    <property type="match status" value="1"/>
</dbReference>
<dbReference type="PANTHER" id="PTHR11081:SF75">
    <property type="entry name" value="ENDONUCLEASE, PUTATIVE (AFU_ORTHOLOGUE AFUA_3G13260)-RELATED"/>
    <property type="match status" value="1"/>
</dbReference>
<feature type="region of interest" description="Disordered" evidence="3">
    <location>
        <begin position="1355"/>
        <end position="1488"/>
    </location>
</feature>
<feature type="region of interest" description="Disordered" evidence="3">
    <location>
        <begin position="1041"/>
        <end position="1087"/>
    </location>
</feature>
<dbReference type="InterPro" id="IPR006084">
    <property type="entry name" value="XPG/Rad2"/>
</dbReference>
<dbReference type="InterPro" id="IPR036279">
    <property type="entry name" value="5-3_exonuclease_C_sf"/>
</dbReference>
<evidence type="ECO:0000256" key="1">
    <source>
        <dbReference type="ARBA" id="ARBA00006756"/>
    </source>
</evidence>
<dbReference type="SUPFAM" id="SSF74788">
    <property type="entry name" value="Cullin repeat-like"/>
    <property type="match status" value="1"/>
</dbReference>
<dbReference type="PRINTS" id="PR00853">
    <property type="entry name" value="XPGRADSUPER"/>
</dbReference>
<feature type="region of interest" description="Disordered" evidence="3">
    <location>
        <begin position="1212"/>
        <end position="1343"/>
    </location>
</feature>
<evidence type="ECO:0000256" key="3">
    <source>
        <dbReference type="SAM" id="MobiDB-lite"/>
    </source>
</evidence>
<dbReference type="GO" id="GO:0005546">
    <property type="term" value="F:phosphatidylinositol-4,5-bisphosphate binding"/>
    <property type="evidence" value="ECO:0007669"/>
    <property type="project" value="InterPro"/>
</dbReference>
<comment type="caution">
    <text evidence="5">The sequence shown here is derived from an EMBL/GenBank/DDBJ whole genome shotgun (WGS) entry which is preliminary data.</text>
</comment>
<keyword evidence="2" id="KW-0813">Transport</keyword>
<feature type="compositionally biased region" description="Basic residues" evidence="3">
    <location>
        <begin position="1444"/>
        <end position="1461"/>
    </location>
</feature>
<feature type="compositionally biased region" description="Basic and acidic residues" evidence="3">
    <location>
        <begin position="1355"/>
        <end position="1389"/>
    </location>
</feature>
<dbReference type="GO" id="GO:0006887">
    <property type="term" value="P:exocytosis"/>
    <property type="evidence" value="ECO:0007669"/>
    <property type="project" value="InterPro"/>
</dbReference>
<proteinExistence type="inferred from homology"/>
<dbReference type="InterPro" id="IPR041177">
    <property type="entry name" value="GEN1_C"/>
</dbReference>
<dbReference type="InterPro" id="IPR037316">
    <property type="entry name" value="Yen1_H3TH"/>
</dbReference>
<dbReference type="Gene3D" id="3.40.50.1010">
    <property type="entry name" value="5'-nuclease"/>
    <property type="match status" value="2"/>
</dbReference>
<dbReference type="InterPro" id="IPR046364">
    <property type="entry name" value="Exo70_C"/>
</dbReference>
<feature type="domain" description="XPG-I" evidence="4">
    <location>
        <begin position="693"/>
        <end position="765"/>
    </location>
</feature>